<keyword evidence="3" id="KW-1185">Reference proteome</keyword>
<reference evidence="2" key="1">
    <citation type="journal article" date="2020" name="Stud. Mycol.">
        <title>101 Dothideomycetes genomes: a test case for predicting lifestyles and emergence of pathogens.</title>
        <authorList>
            <person name="Haridas S."/>
            <person name="Albert R."/>
            <person name="Binder M."/>
            <person name="Bloem J."/>
            <person name="Labutti K."/>
            <person name="Salamov A."/>
            <person name="Andreopoulos B."/>
            <person name="Baker S."/>
            <person name="Barry K."/>
            <person name="Bills G."/>
            <person name="Bluhm B."/>
            <person name="Cannon C."/>
            <person name="Castanera R."/>
            <person name="Culley D."/>
            <person name="Daum C."/>
            <person name="Ezra D."/>
            <person name="Gonzalez J."/>
            <person name="Henrissat B."/>
            <person name="Kuo A."/>
            <person name="Liang C."/>
            <person name="Lipzen A."/>
            <person name="Lutzoni F."/>
            <person name="Magnuson J."/>
            <person name="Mondo S."/>
            <person name="Nolan M."/>
            <person name="Ohm R."/>
            <person name="Pangilinan J."/>
            <person name="Park H.-J."/>
            <person name="Ramirez L."/>
            <person name="Alfaro M."/>
            <person name="Sun H."/>
            <person name="Tritt A."/>
            <person name="Yoshinaga Y."/>
            <person name="Zwiers L.-H."/>
            <person name="Turgeon B."/>
            <person name="Goodwin S."/>
            <person name="Spatafora J."/>
            <person name="Crous P."/>
            <person name="Grigoriev I."/>
        </authorList>
    </citation>
    <scope>NUCLEOTIDE SEQUENCE</scope>
    <source>
        <strain evidence="2">CBS 122368</strain>
    </source>
</reference>
<dbReference type="AlphaFoldDB" id="A0A6A6IYG2"/>
<protein>
    <submittedName>
        <fullName evidence="2">Uncharacterized protein</fullName>
    </submittedName>
</protein>
<evidence type="ECO:0000256" key="1">
    <source>
        <dbReference type="SAM" id="MobiDB-lite"/>
    </source>
</evidence>
<organism evidence="2 3">
    <name type="scientific">Trematosphaeria pertusa</name>
    <dbReference type="NCBI Taxonomy" id="390896"/>
    <lineage>
        <taxon>Eukaryota</taxon>
        <taxon>Fungi</taxon>
        <taxon>Dikarya</taxon>
        <taxon>Ascomycota</taxon>
        <taxon>Pezizomycotina</taxon>
        <taxon>Dothideomycetes</taxon>
        <taxon>Pleosporomycetidae</taxon>
        <taxon>Pleosporales</taxon>
        <taxon>Massarineae</taxon>
        <taxon>Trematosphaeriaceae</taxon>
        <taxon>Trematosphaeria</taxon>
    </lineage>
</organism>
<feature type="compositionally biased region" description="Polar residues" evidence="1">
    <location>
        <begin position="1"/>
        <end position="15"/>
    </location>
</feature>
<name>A0A6A6IYG2_9PLEO</name>
<sequence length="341" mass="38662">MAPQSQADIEQTTAPITRIQPKREQTTSSAVVPAKRLKGSHFSNKKPARRYTGPITRSRSKRKRPDDGEDAGVSPIKTPKRKKTSHTSYPDLPSSTSRFFDLPREIRDQIYHELWTTSAPLPLSHKSFHYHIQYTPSPTPLLDPEHPHPRIATFTAPAPPFRAPWLLTNKQLLAESLEQLQRKGDWAPWAKLPTKLTNPTLHKTIPLSPKNAKLLTLEHSYRSPTAHLRELAADIGAGDRPKHLRVSNFSVVMTLFEELREERPIDFSALEMLTGFETVEIETGLLFSTEDVEAEEVKRVFREEVERVAVVMVGGVGEVNEVVRLDEEDRLVWTVRATRVG</sequence>
<dbReference type="RefSeq" id="XP_033690352.1">
    <property type="nucleotide sequence ID" value="XM_033832757.1"/>
</dbReference>
<dbReference type="Proteomes" id="UP000800094">
    <property type="component" value="Unassembled WGS sequence"/>
</dbReference>
<gene>
    <name evidence="2" type="ORF">BU26DRAFT_559958</name>
</gene>
<accession>A0A6A6IYG2</accession>
<dbReference type="EMBL" id="ML987190">
    <property type="protein sequence ID" value="KAF2255348.1"/>
    <property type="molecule type" value="Genomic_DNA"/>
</dbReference>
<evidence type="ECO:0000313" key="2">
    <source>
        <dbReference type="EMBL" id="KAF2255348.1"/>
    </source>
</evidence>
<dbReference type="OrthoDB" id="3799620at2759"/>
<proteinExistence type="predicted"/>
<dbReference type="GeneID" id="54586087"/>
<feature type="compositionally biased region" description="Basic residues" evidence="1">
    <location>
        <begin position="35"/>
        <end position="49"/>
    </location>
</feature>
<feature type="region of interest" description="Disordered" evidence="1">
    <location>
        <begin position="1"/>
        <end position="96"/>
    </location>
</feature>
<evidence type="ECO:0000313" key="3">
    <source>
        <dbReference type="Proteomes" id="UP000800094"/>
    </source>
</evidence>